<name>A0A1H5D1G1_9BRAD</name>
<dbReference type="AlphaFoldDB" id="A0A1H5D1G1"/>
<proteinExistence type="predicted"/>
<feature type="domain" description="HNH nuclease" evidence="1">
    <location>
        <begin position="190"/>
        <end position="239"/>
    </location>
</feature>
<evidence type="ECO:0000313" key="3">
    <source>
        <dbReference type="Proteomes" id="UP000198992"/>
    </source>
</evidence>
<accession>A0A1H5D1G1</accession>
<sequence>MPFDHQLFRALKSGLTDLSTSDQNVLRLIWKYPNVPAYELPARDGGKASGLVWLTVGGHIAKKKLWRRMPPQVRRANHSPGYRPFYSGLLVRLSFVEDRNRRSMVVFELREEAERALRELKVIGSKRNPPSPVYRRPSPEYRRLDHIDALEVPSGLSEPAERRRLNRSIAARLGQPRFRSELMSVYEGKCAVTGCNQQSVLEAAHIIGFRKRGRYEAANGLLLRADWHTLFDLGLRAINPRGFRVELSDRITDKEYTRFHGRRIKIPMDTRYAPSPAALRARYERFKKISKS</sequence>
<keyword evidence="2" id="KW-0255">Endonuclease</keyword>
<evidence type="ECO:0000313" key="2">
    <source>
        <dbReference type="EMBL" id="SED72651.1"/>
    </source>
</evidence>
<dbReference type="Pfam" id="PF13391">
    <property type="entry name" value="HNH_2"/>
    <property type="match status" value="1"/>
</dbReference>
<reference evidence="2 3" key="1">
    <citation type="submission" date="2016-10" db="EMBL/GenBank/DDBJ databases">
        <authorList>
            <person name="de Groot N.N."/>
        </authorList>
    </citation>
    <scope>NUCLEOTIDE SEQUENCE [LARGE SCALE GENOMIC DNA]</scope>
    <source>
        <strain evidence="2 3">MT12</strain>
    </source>
</reference>
<protein>
    <submittedName>
        <fullName evidence="2">HNH endonuclease</fullName>
    </submittedName>
</protein>
<evidence type="ECO:0000259" key="1">
    <source>
        <dbReference type="Pfam" id="PF13391"/>
    </source>
</evidence>
<dbReference type="GO" id="GO:0004519">
    <property type="term" value="F:endonuclease activity"/>
    <property type="evidence" value="ECO:0007669"/>
    <property type="project" value="UniProtKB-KW"/>
</dbReference>
<dbReference type="OrthoDB" id="529575at2"/>
<organism evidence="2 3">
    <name type="scientific">Bradyrhizobium erythrophlei</name>
    <dbReference type="NCBI Taxonomy" id="1437360"/>
    <lineage>
        <taxon>Bacteria</taxon>
        <taxon>Pseudomonadati</taxon>
        <taxon>Pseudomonadota</taxon>
        <taxon>Alphaproteobacteria</taxon>
        <taxon>Hyphomicrobiales</taxon>
        <taxon>Nitrobacteraceae</taxon>
        <taxon>Bradyrhizobium</taxon>
    </lineage>
</organism>
<dbReference type="EMBL" id="FNTH01000001">
    <property type="protein sequence ID" value="SED72651.1"/>
    <property type="molecule type" value="Genomic_DNA"/>
</dbReference>
<keyword evidence="2" id="KW-0540">Nuclease</keyword>
<gene>
    <name evidence="2" type="ORF">SAMN05444164_5602</name>
</gene>
<dbReference type="Proteomes" id="UP000198992">
    <property type="component" value="Unassembled WGS sequence"/>
</dbReference>
<dbReference type="InterPro" id="IPR003615">
    <property type="entry name" value="HNH_nuc"/>
</dbReference>
<keyword evidence="2" id="KW-0378">Hydrolase</keyword>